<organism evidence="2 3">
    <name type="scientific">Fusarium coffeatum</name>
    <dbReference type="NCBI Taxonomy" id="231269"/>
    <lineage>
        <taxon>Eukaryota</taxon>
        <taxon>Fungi</taxon>
        <taxon>Dikarya</taxon>
        <taxon>Ascomycota</taxon>
        <taxon>Pezizomycotina</taxon>
        <taxon>Sordariomycetes</taxon>
        <taxon>Hypocreomycetidae</taxon>
        <taxon>Hypocreales</taxon>
        <taxon>Nectriaceae</taxon>
        <taxon>Fusarium</taxon>
        <taxon>Fusarium incarnatum-equiseti species complex</taxon>
    </lineage>
</organism>
<feature type="chain" id="PRO_5016885005" evidence="1">
    <location>
        <begin position="18"/>
        <end position="187"/>
    </location>
</feature>
<feature type="signal peptide" evidence="1">
    <location>
        <begin position="1"/>
        <end position="17"/>
    </location>
</feature>
<sequence length="187" mass="21025">MRGLLLVLGLATSVALTQNPDGPDDPDEPDVEPNSNDVASALFTLVSCENISLDGLLFGVWELADKTTNDLETIIDGATFGFDDGSEQWYMARNMRLLFGADYSDIEGQPGRLRFEDKNLETVESIRFRYQALAWAINKQYWSPASNYIFCRPEQDPLPFKHPEIVKEFYDLASPAELQVPLRDMPG</sequence>
<evidence type="ECO:0000313" key="2">
    <source>
        <dbReference type="EMBL" id="RBR20332.1"/>
    </source>
</evidence>
<dbReference type="GeneID" id="41994739"/>
<keyword evidence="1" id="KW-0732">Signal</keyword>
<dbReference type="EMBL" id="QKXC01000107">
    <property type="protein sequence ID" value="RBR20332.1"/>
    <property type="molecule type" value="Genomic_DNA"/>
</dbReference>
<name>A0A366RU45_9HYPO</name>
<dbReference type="AlphaFoldDB" id="A0A366RU45"/>
<comment type="caution">
    <text evidence="2">The sequence shown here is derived from an EMBL/GenBank/DDBJ whole genome shotgun (WGS) entry which is preliminary data.</text>
</comment>
<evidence type="ECO:0000256" key="1">
    <source>
        <dbReference type="SAM" id="SignalP"/>
    </source>
</evidence>
<reference evidence="2 3" key="1">
    <citation type="submission" date="2018-06" db="EMBL/GenBank/DDBJ databases">
        <title>Fusarium incarnatum-equiseti species complex species 28.</title>
        <authorList>
            <person name="Gardiner D.M."/>
        </authorList>
    </citation>
    <scope>NUCLEOTIDE SEQUENCE [LARGE SCALE GENOMIC DNA]</scope>
    <source>
        <strain evidence="2 3">FIESC_28</strain>
    </source>
</reference>
<evidence type="ECO:0000313" key="3">
    <source>
        <dbReference type="Proteomes" id="UP000253153"/>
    </source>
</evidence>
<dbReference type="RefSeq" id="XP_031016514.1">
    <property type="nucleotide sequence ID" value="XM_031159443.1"/>
</dbReference>
<keyword evidence="3" id="KW-1185">Reference proteome</keyword>
<accession>A0A366RU45</accession>
<proteinExistence type="predicted"/>
<gene>
    <name evidence="2" type="ORF">FIESC28_05296</name>
</gene>
<dbReference type="Proteomes" id="UP000253153">
    <property type="component" value="Unassembled WGS sequence"/>
</dbReference>
<protein>
    <submittedName>
        <fullName evidence="2">Uncharacterized protein</fullName>
    </submittedName>
</protein>